<dbReference type="SMART" id="SM00448">
    <property type="entry name" value="REC"/>
    <property type="match status" value="1"/>
</dbReference>
<comment type="caution">
    <text evidence="4">The sequence shown here is derived from an EMBL/GenBank/DDBJ whole genome shotgun (WGS) entry which is preliminary data.</text>
</comment>
<dbReference type="InterPro" id="IPR011006">
    <property type="entry name" value="CheY-like_superfamily"/>
</dbReference>
<sequence>MHTQHAMVIDDDPISRKLIRAMLSQAGWGVFDTSDGEQALAYFQQNPTQLVFLEIGLPGRNGTEICRDIRSHQQHPTRIIAFTHHAQESDKKAFLANGFDDILIKPISHATLNHLLDSLTPATTD</sequence>
<keyword evidence="5" id="KW-1185">Reference proteome</keyword>
<accession>A0A840MPR7</accession>
<dbReference type="InterPro" id="IPR050595">
    <property type="entry name" value="Bact_response_regulator"/>
</dbReference>
<evidence type="ECO:0000313" key="5">
    <source>
        <dbReference type="Proteomes" id="UP000575898"/>
    </source>
</evidence>
<dbReference type="AlphaFoldDB" id="A0A840MPR7"/>
<dbReference type="GO" id="GO:0003677">
    <property type="term" value="F:DNA binding"/>
    <property type="evidence" value="ECO:0007669"/>
    <property type="project" value="UniProtKB-KW"/>
</dbReference>
<dbReference type="Proteomes" id="UP000575898">
    <property type="component" value="Unassembled WGS sequence"/>
</dbReference>
<protein>
    <submittedName>
        <fullName evidence="4">DNA-binding response OmpR family regulator</fullName>
    </submittedName>
</protein>
<evidence type="ECO:0000313" key="4">
    <source>
        <dbReference type="EMBL" id="MBB5020440.1"/>
    </source>
</evidence>
<evidence type="ECO:0000259" key="3">
    <source>
        <dbReference type="PROSITE" id="PS50110"/>
    </source>
</evidence>
<dbReference type="RefSeq" id="WP_184041832.1">
    <property type="nucleotide sequence ID" value="NZ_JACHHY010000035.1"/>
</dbReference>
<gene>
    <name evidence="4" type="ORF">HNQ59_003759</name>
</gene>
<dbReference type="PROSITE" id="PS50110">
    <property type="entry name" value="RESPONSE_REGULATORY"/>
    <property type="match status" value="1"/>
</dbReference>
<name>A0A840MPR7_9PROT</name>
<dbReference type="GO" id="GO:0000160">
    <property type="term" value="P:phosphorelay signal transduction system"/>
    <property type="evidence" value="ECO:0007669"/>
    <property type="project" value="InterPro"/>
</dbReference>
<dbReference type="PANTHER" id="PTHR44591">
    <property type="entry name" value="STRESS RESPONSE REGULATOR PROTEIN 1"/>
    <property type="match status" value="1"/>
</dbReference>
<evidence type="ECO:0000256" key="2">
    <source>
        <dbReference type="PROSITE-ProRule" id="PRU00169"/>
    </source>
</evidence>
<evidence type="ECO:0000256" key="1">
    <source>
        <dbReference type="ARBA" id="ARBA00022553"/>
    </source>
</evidence>
<dbReference type="InterPro" id="IPR001789">
    <property type="entry name" value="Sig_transdc_resp-reg_receiver"/>
</dbReference>
<dbReference type="Gene3D" id="3.40.50.2300">
    <property type="match status" value="1"/>
</dbReference>
<dbReference type="PANTHER" id="PTHR44591:SF20">
    <property type="entry name" value="PROTEIN PILH"/>
    <property type="match status" value="1"/>
</dbReference>
<reference evidence="4 5" key="1">
    <citation type="submission" date="2020-08" db="EMBL/GenBank/DDBJ databases">
        <title>Genomic Encyclopedia of Type Strains, Phase IV (KMG-IV): sequencing the most valuable type-strain genomes for metagenomic binning, comparative biology and taxonomic classification.</title>
        <authorList>
            <person name="Goeker M."/>
        </authorList>
    </citation>
    <scope>NUCLEOTIDE SEQUENCE [LARGE SCALE GENOMIC DNA]</scope>
    <source>
        <strain evidence="4 5">DSM 27165</strain>
    </source>
</reference>
<keyword evidence="1" id="KW-0597">Phosphoprotein</keyword>
<dbReference type="CDD" id="cd17546">
    <property type="entry name" value="REC_hyHK_CKI1_RcsC-like"/>
    <property type="match status" value="1"/>
</dbReference>
<dbReference type="Pfam" id="PF00072">
    <property type="entry name" value="Response_reg"/>
    <property type="match status" value="1"/>
</dbReference>
<keyword evidence="4" id="KW-0238">DNA-binding</keyword>
<feature type="domain" description="Response regulatory" evidence="3">
    <location>
        <begin position="5"/>
        <end position="120"/>
    </location>
</feature>
<comment type="caution">
    <text evidence="2">Lacks conserved residue(s) required for the propagation of feature annotation.</text>
</comment>
<proteinExistence type="predicted"/>
<organism evidence="4 5">
    <name type="scientific">Chitinivorax tropicus</name>
    <dbReference type="NCBI Taxonomy" id="714531"/>
    <lineage>
        <taxon>Bacteria</taxon>
        <taxon>Pseudomonadati</taxon>
        <taxon>Pseudomonadota</taxon>
        <taxon>Betaproteobacteria</taxon>
        <taxon>Chitinivorax</taxon>
    </lineage>
</organism>
<dbReference type="EMBL" id="JACHHY010000035">
    <property type="protein sequence ID" value="MBB5020440.1"/>
    <property type="molecule type" value="Genomic_DNA"/>
</dbReference>
<dbReference type="SUPFAM" id="SSF52172">
    <property type="entry name" value="CheY-like"/>
    <property type="match status" value="1"/>
</dbReference>